<evidence type="ECO:0000256" key="2">
    <source>
        <dbReference type="SAM" id="MobiDB-lite"/>
    </source>
</evidence>
<dbReference type="Gene3D" id="1.25.40.10">
    <property type="entry name" value="Tetratricopeptide repeat domain"/>
    <property type="match status" value="1"/>
</dbReference>
<proteinExistence type="predicted"/>
<name>A0A426QJ00_9GAMM</name>
<organism evidence="5 6">
    <name type="scientific">Thiohalobacter thiocyanaticus</name>
    <dbReference type="NCBI Taxonomy" id="585455"/>
    <lineage>
        <taxon>Bacteria</taxon>
        <taxon>Pseudomonadati</taxon>
        <taxon>Pseudomonadota</taxon>
        <taxon>Gammaproteobacteria</taxon>
        <taxon>Thiohalobacterales</taxon>
        <taxon>Thiohalobacteraceae</taxon>
        <taxon>Thiohalobacter</taxon>
    </lineage>
</organism>
<dbReference type="Gene3D" id="3.90.70.10">
    <property type="entry name" value="Cysteine proteinases"/>
    <property type="match status" value="1"/>
</dbReference>
<dbReference type="NCBIfam" id="NF033920">
    <property type="entry name" value="C39_PA2778_fam"/>
    <property type="match status" value="1"/>
</dbReference>
<dbReference type="AlphaFoldDB" id="A0A426QJ00"/>
<dbReference type="Pfam" id="PF14559">
    <property type="entry name" value="TPR_19"/>
    <property type="match status" value="1"/>
</dbReference>
<feature type="repeat" description="TPR" evidence="1">
    <location>
        <begin position="227"/>
        <end position="260"/>
    </location>
</feature>
<dbReference type="EMBL" id="QZMU01000001">
    <property type="protein sequence ID" value="RRQ21725.1"/>
    <property type="molecule type" value="Genomic_DNA"/>
</dbReference>
<dbReference type="SMART" id="SM00028">
    <property type="entry name" value="TPR"/>
    <property type="match status" value="2"/>
</dbReference>
<protein>
    <submittedName>
        <fullName evidence="5">Tetratricopeptide repeat protein</fullName>
    </submittedName>
</protein>
<dbReference type="SUPFAM" id="SSF48452">
    <property type="entry name" value="TPR-like"/>
    <property type="match status" value="1"/>
</dbReference>
<dbReference type="CDD" id="cd02549">
    <property type="entry name" value="Peptidase_C39A"/>
    <property type="match status" value="1"/>
</dbReference>
<feature type="signal peptide" evidence="3">
    <location>
        <begin position="1"/>
        <end position="20"/>
    </location>
</feature>
<dbReference type="PROSITE" id="PS51257">
    <property type="entry name" value="PROKAR_LIPOPROTEIN"/>
    <property type="match status" value="1"/>
</dbReference>
<gene>
    <name evidence="5" type="ORF">D6C00_07015</name>
</gene>
<comment type="caution">
    <text evidence="5">The sequence shown here is derived from an EMBL/GenBank/DDBJ whole genome shotgun (WGS) entry which is preliminary data.</text>
</comment>
<reference evidence="5 6" key="1">
    <citation type="journal article" date="2010" name="Int. J. Syst. Evol. Microbiol.">
        <title>Thiohalobacter thiocyanaticus gen. nov., sp. nov., a moderately halophilic, sulfur-oxidizing gammaproteobacterium from hypersaline lakes, that utilizes thiocyanate.</title>
        <authorList>
            <person name="Sorokin D.Y."/>
            <person name="Kovaleva O.L."/>
            <person name="Tourova T.P."/>
            <person name="Muyzer G."/>
        </authorList>
    </citation>
    <scope>NUCLEOTIDE SEQUENCE [LARGE SCALE GENOMIC DNA]</scope>
    <source>
        <strain evidence="5 6">Hrh1</strain>
    </source>
</reference>
<accession>A0A426QJ00</accession>
<evidence type="ECO:0000256" key="1">
    <source>
        <dbReference type="PROSITE-ProRule" id="PRU00339"/>
    </source>
</evidence>
<sequence length="353" mass="38135">MPRIGVWLAAALLLAGCASQQPLTEGPGPEDRTPVETELVSTPFHPQQDYQCGPAALATVLNAAGVEIMPEALTPDVYLPGRRGSLQTELIAAARQHGRVPYQLTPEVEALIRQLQAGHPVLVLQNLSIAALPRWHYAVVIGYSSSNDQFILRSGTERRKRMDRNLFLRTWRRADHWALVVLPPERLPADPDPERYIQSVAGLEATGQIEAARRAYRTASRHWPDASAAWYGLGNTHYLSDEFAAAESAYRKVLALDPDNAAAHNNLARALLARGCTDAAMETVRAALELTDTTPAIRRALEATRREIAAAATSAPPEPADCPSGFRPDTAIPDRPHSVPGEGGAPPASGGSR</sequence>
<dbReference type="OrthoDB" id="5611441at2"/>
<evidence type="ECO:0000259" key="4">
    <source>
        <dbReference type="Pfam" id="PF13529"/>
    </source>
</evidence>
<keyword evidence="1" id="KW-0802">TPR repeat</keyword>
<evidence type="ECO:0000256" key="3">
    <source>
        <dbReference type="SAM" id="SignalP"/>
    </source>
</evidence>
<evidence type="ECO:0000313" key="6">
    <source>
        <dbReference type="Proteomes" id="UP000287798"/>
    </source>
</evidence>
<dbReference type="InterPro" id="IPR019734">
    <property type="entry name" value="TPR_rpt"/>
</dbReference>
<dbReference type="RefSeq" id="WP_125181067.1">
    <property type="nucleotide sequence ID" value="NZ_QZMU01000001.1"/>
</dbReference>
<feature type="chain" id="PRO_5019504911" evidence="3">
    <location>
        <begin position="21"/>
        <end position="353"/>
    </location>
</feature>
<keyword evidence="6" id="KW-1185">Reference proteome</keyword>
<dbReference type="InterPro" id="IPR011990">
    <property type="entry name" value="TPR-like_helical_dom_sf"/>
</dbReference>
<dbReference type="Pfam" id="PF13529">
    <property type="entry name" value="Peptidase_C39_2"/>
    <property type="match status" value="1"/>
</dbReference>
<dbReference type="InterPro" id="IPR039563">
    <property type="entry name" value="Peptidase_C39_single_dom"/>
</dbReference>
<dbReference type="Proteomes" id="UP000287798">
    <property type="component" value="Unassembled WGS sequence"/>
</dbReference>
<dbReference type="InterPro" id="IPR039564">
    <property type="entry name" value="Peptidase_C39-like"/>
</dbReference>
<evidence type="ECO:0000313" key="5">
    <source>
        <dbReference type="EMBL" id="RRQ21725.1"/>
    </source>
</evidence>
<feature type="domain" description="Peptidase C39-like" evidence="4">
    <location>
        <begin position="45"/>
        <end position="152"/>
    </location>
</feature>
<keyword evidence="3" id="KW-0732">Signal</keyword>
<feature type="region of interest" description="Disordered" evidence="2">
    <location>
        <begin position="308"/>
        <end position="353"/>
    </location>
</feature>
<dbReference type="PROSITE" id="PS50005">
    <property type="entry name" value="TPR"/>
    <property type="match status" value="1"/>
</dbReference>